<dbReference type="Proteomes" id="UP000807353">
    <property type="component" value="Unassembled WGS sequence"/>
</dbReference>
<comment type="caution">
    <text evidence="2">The sequence shown here is derived from an EMBL/GenBank/DDBJ whole genome shotgun (WGS) entry which is preliminary data.</text>
</comment>
<name>A0A9P6CL15_9AGAR</name>
<proteinExistence type="predicted"/>
<accession>A0A9P6CL15</accession>
<evidence type="ECO:0000313" key="3">
    <source>
        <dbReference type="Proteomes" id="UP000807353"/>
    </source>
</evidence>
<sequence>MGQGGQEDYGRMMTQQMQARGMAARSPVYSHQQRDQQNQMAGGWQQQQQQQQQSMHGGQGMQMGQTGSYGMSPPSSAYGGGSGGGGAPSPTGSQGWGQPQQQHQSQGQGGGYPFAGSPDHMQLRHMSGTPGPGMQQQNTSPPVDGNEFDIFSWAS</sequence>
<evidence type="ECO:0000256" key="1">
    <source>
        <dbReference type="SAM" id="MobiDB-lite"/>
    </source>
</evidence>
<dbReference type="AlphaFoldDB" id="A0A9P6CL15"/>
<feature type="region of interest" description="Disordered" evidence="1">
    <location>
        <begin position="1"/>
        <end position="155"/>
    </location>
</feature>
<gene>
    <name evidence="2" type="ORF">BDZ94DRAFT_1256842</name>
</gene>
<feature type="compositionally biased region" description="Gly residues" evidence="1">
    <location>
        <begin position="78"/>
        <end position="87"/>
    </location>
</feature>
<feature type="compositionally biased region" description="Low complexity" evidence="1">
    <location>
        <begin position="36"/>
        <end position="77"/>
    </location>
</feature>
<keyword evidence="3" id="KW-1185">Reference proteome</keyword>
<dbReference type="EMBL" id="MU150255">
    <property type="protein sequence ID" value="KAF9464303.1"/>
    <property type="molecule type" value="Genomic_DNA"/>
</dbReference>
<dbReference type="OrthoDB" id="2530523at2759"/>
<organism evidence="2 3">
    <name type="scientific">Collybia nuda</name>
    <dbReference type="NCBI Taxonomy" id="64659"/>
    <lineage>
        <taxon>Eukaryota</taxon>
        <taxon>Fungi</taxon>
        <taxon>Dikarya</taxon>
        <taxon>Basidiomycota</taxon>
        <taxon>Agaricomycotina</taxon>
        <taxon>Agaricomycetes</taxon>
        <taxon>Agaricomycetidae</taxon>
        <taxon>Agaricales</taxon>
        <taxon>Tricholomatineae</taxon>
        <taxon>Clitocybaceae</taxon>
        <taxon>Collybia</taxon>
    </lineage>
</organism>
<protein>
    <submittedName>
        <fullName evidence="2">Uncharacterized protein</fullName>
    </submittedName>
</protein>
<evidence type="ECO:0000313" key="2">
    <source>
        <dbReference type="EMBL" id="KAF9464303.1"/>
    </source>
</evidence>
<reference evidence="2" key="1">
    <citation type="submission" date="2020-11" db="EMBL/GenBank/DDBJ databases">
        <authorList>
            <consortium name="DOE Joint Genome Institute"/>
            <person name="Ahrendt S."/>
            <person name="Riley R."/>
            <person name="Andreopoulos W."/>
            <person name="Labutti K."/>
            <person name="Pangilinan J."/>
            <person name="Ruiz-Duenas F.J."/>
            <person name="Barrasa J.M."/>
            <person name="Sanchez-Garcia M."/>
            <person name="Camarero S."/>
            <person name="Miyauchi S."/>
            <person name="Serrano A."/>
            <person name="Linde D."/>
            <person name="Babiker R."/>
            <person name="Drula E."/>
            <person name="Ayuso-Fernandez I."/>
            <person name="Pacheco R."/>
            <person name="Padilla G."/>
            <person name="Ferreira P."/>
            <person name="Barriuso J."/>
            <person name="Kellner H."/>
            <person name="Castanera R."/>
            <person name="Alfaro M."/>
            <person name="Ramirez L."/>
            <person name="Pisabarro A.G."/>
            <person name="Kuo A."/>
            <person name="Tritt A."/>
            <person name="Lipzen A."/>
            <person name="He G."/>
            <person name="Yan M."/>
            <person name="Ng V."/>
            <person name="Cullen D."/>
            <person name="Martin F."/>
            <person name="Rosso M.-N."/>
            <person name="Henrissat B."/>
            <person name="Hibbett D."/>
            <person name="Martinez A.T."/>
            <person name="Grigoriev I.V."/>
        </authorList>
    </citation>
    <scope>NUCLEOTIDE SEQUENCE</scope>
    <source>
        <strain evidence="2">CBS 247.69</strain>
    </source>
</reference>
<feature type="compositionally biased region" description="Low complexity" evidence="1">
    <location>
        <begin position="88"/>
        <end position="106"/>
    </location>
</feature>